<proteinExistence type="predicted"/>
<name>A0A1G2U1E6_9BACT</name>
<evidence type="ECO:0000313" key="2">
    <source>
        <dbReference type="Proteomes" id="UP000176800"/>
    </source>
</evidence>
<dbReference type="Pfam" id="PF13238">
    <property type="entry name" value="AAA_18"/>
    <property type="match status" value="1"/>
</dbReference>
<dbReference type="EMBL" id="MHWE01000019">
    <property type="protein sequence ID" value="OHB03356.1"/>
    <property type="molecule type" value="Genomic_DNA"/>
</dbReference>
<evidence type="ECO:0008006" key="3">
    <source>
        <dbReference type="Google" id="ProtNLM"/>
    </source>
</evidence>
<dbReference type="InterPro" id="IPR027417">
    <property type="entry name" value="P-loop_NTPase"/>
</dbReference>
<dbReference type="PANTHER" id="PTHR41930:SF1">
    <property type="entry name" value="DEPHOSPHO-COA KINASE"/>
    <property type="match status" value="1"/>
</dbReference>
<dbReference type="Gene3D" id="3.40.50.300">
    <property type="entry name" value="P-loop containing nucleotide triphosphate hydrolases"/>
    <property type="match status" value="1"/>
</dbReference>
<evidence type="ECO:0000313" key="1">
    <source>
        <dbReference type="EMBL" id="OHB03356.1"/>
    </source>
</evidence>
<gene>
    <name evidence="1" type="ORF">A3B14_00410</name>
</gene>
<protein>
    <recommendedName>
        <fullName evidence="3">Dephospho-CoA kinase</fullName>
    </recommendedName>
</protein>
<sequence length="183" mass="20575">MVIGITGTNGAGKGTVVDYLVNTRGFKHHSARELIFEEVDKQGLPRNRNSTNLVANELRKIHGPEYVAKTLYERAEEIGGNAVIESIRTIGEAEFLKKKGAKILGVDAERQKRYERVVLRGEGTDSVTFEEFCIQENREMASQETWNMNVFGVMKLADAVVTNDTIRDDLYRQVDNALAELQQ</sequence>
<reference evidence="1 2" key="1">
    <citation type="journal article" date="2016" name="Nat. Commun.">
        <title>Thousands of microbial genomes shed light on interconnected biogeochemical processes in an aquifer system.</title>
        <authorList>
            <person name="Anantharaman K."/>
            <person name="Brown C.T."/>
            <person name="Hug L.A."/>
            <person name="Sharon I."/>
            <person name="Castelle C.J."/>
            <person name="Probst A.J."/>
            <person name="Thomas B.C."/>
            <person name="Singh A."/>
            <person name="Wilkins M.J."/>
            <person name="Karaoz U."/>
            <person name="Brodie E.L."/>
            <person name="Williams K.H."/>
            <person name="Hubbard S.S."/>
            <person name="Banfield J.F."/>
        </authorList>
    </citation>
    <scope>NUCLEOTIDE SEQUENCE [LARGE SCALE GENOMIC DNA]</scope>
</reference>
<dbReference type="PANTHER" id="PTHR41930">
    <property type="entry name" value="UPF0200 PROTEIN MJ1399"/>
    <property type="match status" value="1"/>
</dbReference>
<accession>A0A1G2U1E6</accession>
<comment type="caution">
    <text evidence="1">The sequence shown here is derived from an EMBL/GenBank/DDBJ whole genome shotgun (WGS) entry which is preliminary data.</text>
</comment>
<dbReference type="AlphaFoldDB" id="A0A1G2U1E6"/>
<dbReference type="Proteomes" id="UP000176800">
    <property type="component" value="Unassembled WGS sequence"/>
</dbReference>
<dbReference type="SUPFAM" id="SSF52540">
    <property type="entry name" value="P-loop containing nucleoside triphosphate hydrolases"/>
    <property type="match status" value="1"/>
</dbReference>
<organism evidence="1 2">
    <name type="scientific">Candidatus Zambryskibacteria bacterium RIFCSPLOWO2_01_FULL_45_21</name>
    <dbReference type="NCBI Taxonomy" id="1802761"/>
    <lineage>
        <taxon>Bacteria</taxon>
        <taxon>Candidatus Zambryskiibacteriota</taxon>
    </lineage>
</organism>